<dbReference type="Proteomes" id="UP000182719">
    <property type="component" value="Unassembled WGS sequence"/>
</dbReference>
<dbReference type="GO" id="GO:0008146">
    <property type="term" value="F:sulfotransferase activity"/>
    <property type="evidence" value="ECO:0007669"/>
    <property type="project" value="TreeGrafter"/>
</dbReference>
<sequence>MAPSFRDILANTKKEIREVLVEHVKQLLDQRRAFKLIDVREGEEYAAGRLPGALSIPRGFLELRIEEKAARDDELVLYCAGGTRSALAAKTLKDMGYLNVSSMAGGYSRWHDASYPVEKPVVLSAEQKERYRRHLAIPEVGEEGQARLLASKVLLMGVGGLGSPAALYLAAAGVGTLGIIDMDVVDLSNLQRQVIHTRERAGMPKTESALEAIRALNPDVKVLPFQERLTSQNVLRILEPFDLVLDGGDNFPTRYLLNDACVMLKKPNIHGSIYRFEGQVTAFVPGKGPCYRCLYPKPPSPEMAPSCAEAGVLGVLPGIIGLFQATEALKLLLGIGEPLVGRLLNFDALSTHFQQLKIRRDPECPVCREGAQVELIDYEQFCSAVS</sequence>
<keyword evidence="3" id="KW-0547">Nucleotide-binding</keyword>
<dbReference type="SMART" id="SM00450">
    <property type="entry name" value="RHOD"/>
    <property type="match status" value="1"/>
</dbReference>
<dbReference type="EC" id="2.7.7.80" evidence="8"/>
<dbReference type="InterPro" id="IPR000594">
    <property type="entry name" value="ThiF_NAD_FAD-bd"/>
</dbReference>
<dbReference type="AlphaFoldDB" id="A0A1H8F8E1"/>
<dbReference type="RefSeq" id="WP_075011323.1">
    <property type="nucleotide sequence ID" value="NZ_FOAP01000036.1"/>
</dbReference>
<evidence type="ECO:0000256" key="11">
    <source>
        <dbReference type="ARBA" id="ARBA00075328"/>
    </source>
</evidence>
<dbReference type="GO" id="GO:0004792">
    <property type="term" value="F:thiosulfate-cyanide sulfurtransferase activity"/>
    <property type="evidence" value="ECO:0007669"/>
    <property type="project" value="TreeGrafter"/>
</dbReference>
<dbReference type="InterPro" id="IPR001763">
    <property type="entry name" value="Rhodanese-like_dom"/>
</dbReference>
<evidence type="ECO:0000256" key="4">
    <source>
        <dbReference type="ARBA" id="ARBA00022840"/>
    </source>
</evidence>
<accession>A0A1H8F8E1</accession>
<evidence type="ECO:0000259" key="13">
    <source>
        <dbReference type="PROSITE" id="PS50206"/>
    </source>
</evidence>
<dbReference type="GO" id="GO:0061605">
    <property type="term" value="F:molybdopterin-synthase adenylyltransferase activity"/>
    <property type="evidence" value="ECO:0007669"/>
    <property type="project" value="UniProtKB-EC"/>
</dbReference>
<comment type="similarity">
    <text evidence="1">Belongs to the HesA/MoeB/ThiF family.</text>
</comment>
<dbReference type="InterPro" id="IPR035985">
    <property type="entry name" value="Ubiquitin-activating_enz"/>
</dbReference>
<evidence type="ECO:0000313" key="14">
    <source>
        <dbReference type="EMBL" id="SEN28133.1"/>
    </source>
</evidence>
<evidence type="ECO:0000256" key="8">
    <source>
        <dbReference type="ARBA" id="ARBA00066884"/>
    </source>
</evidence>
<evidence type="ECO:0000256" key="1">
    <source>
        <dbReference type="ARBA" id="ARBA00009919"/>
    </source>
</evidence>
<keyword evidence="14" id="KW-0548">Nucleotidyltransferase</keyword>
<dbReference type="OrthoDB" id="9804286at2"/>
<evidence type="ECO:0000256" key="12">
    <source>
        <dbReference type="ARBA" id="ARBA00078531"/>
    </source>
</evidence>
<comment type="catalytic activity">
    <reaction evidence="5">
        <text>[molybdopterin-synthase sulfur-carrier protein]-C-terminal Gly-Gly + ATP + H(+) = [molybdopterin-synthase sulfur-carrier protein]-C-terminal Gly-Gly-AMP + diphosphate</text>
        <dbReference type="Rhea" id="RHEA:43616"/>
        <dbReference type="Rhea" id="RHEA-COMP:12159"/>
        <dbReference type="Rhea" id="RHEA-COMP:12202"/>
        <dbReference type="ChEBI" id="CHEBI:15378"/>
        <dbReference type="ChEBI" id="CHEBI:30616"/>
        <dbReference type="ChEBI" id="CHEBI:33019"/>
        <dbReference type="ChEBI" id="CHEBI:90618"/>
        <dbReference type="ChEBI" id="CHEBI:90778"/>
        <dbReference type="EC" id="2.7.7.80"/>
    </reaction>
</comment>
<dbReference type="SUPFAM" id="SSF52821">
    <property type="entry name" value="Rhodanese/Cell cycle control phosphatase"/>
    <property type="match status" value="1"/>
</dbReference>
<dbReference type="GO" id="GO:0005524">
    <property type="term" value="F:ATP binding"/>
    <property type="evidence" value="ECO:0007669"/>
    <property type="project" value="UniProtKB-KW"/>
</dbReference>
<dbReference type="EMBL" id="FOAP01000036">
    <property type="protein sequence ID" value="SEN28133.1"/>
    <property type="molecule type" value="Genomic_DNA"/>
</dbReference>
<dbReference type="PROSITE" id="PS50206">
    <property type="entry name" value="RHODANESE_3"/>
    <property type="match status" value="1"/>
</dbReference>
<evidence type="ECO:0000256" key="6">
    <source>
        <dbReference type="ARBA" id="ARBA00055169"/>
    </source>
</evidence>
<evidence type="ECO:0000256" key="5">
    <source>
        <dbReference type="ARBA" id="ARBA00052218"/>
    </source>
</evidence>
<organism evidence="14 15">
    <name type="scientific">Stigmatella aurantiaca</name>
    <dbReference type="NCBI Taxonomy" id="41"/>
    <lineage>
        <taxon>Bacteria</taxon>
        <taxon>Pseudomonadati</taxon>
        <taxon>Myxococcota</taxon>
        <taxon>Myxococcia</taxon>
        <taxon>Myxococcales</taxon>
        <taxon>Cystobacterineae</taxon>
        <taxon>Archangiaceae</taxon>
        <taxon>Stigmatella</taxon>
    </lineage>
</organism>
<dbReference type="PANTHER" id="PTHR10953:SF102">
    <property type="entry name" value="ADENYLYLTRANSFERASE AND SULFURTRANSFERASE MOCS3"/>
    <property type="match status" value="1"/>
</dbReference>
<evidence type="ECO:0000313" key="15">
    <source>
        <dbReference type="Proteomes" id="UP000182719"/>
    </source>
</evidence>
<dbReference type="NCBIfam" id="NF006444">
    <property type="entry name" value="PRK08762.1"/>
    <property type="match status" value="1"/>
</dbReference>
<reference evidence="15" key="1">
    <citation type="submission" date="2016-10" db="EMBL/GenBank/DDBJ databases">
        <authorList>
            <person name="Varghese N."/>
            <person name="Submissions S."/>
        </authorList>
    </citation>
    <scope>NUCLEOTIDE SEQUENCE [LARGE SCALE GENOMIC DNA]</scope>
    <source>
        <strain evidence="15">DSM 17044</strain>
    </source>
</reference>
<dbReference type="Pfam" id="PF00581">
    <property type="entry name" value="Rhodanese"/>
    <property type="match status" value="1"/>
</dbReference>
<keyword evidence="2 14" id="KW-0808">Transferase</keyword>
<dbReference type="InterPro" id="IPR045886">
    <property type="entry name" value="ThiF/MoeB/HesA"/>
</dbReference>
<dbReference type="SUPFAM" id="SSF69572">
    <property type="entry name" value="Activating enzymes of the ubiquitin-like proteins"/>
    <property type="match status" value="1"/>
</dbReference>
<dbReference type="Pfam" id="PF00899">
    <property type="entry name" value="ThiF"/>
    <property type="match status" value="1"/>
</dbReference>
<dbReference type="Gene3D" id="3.40.50.720">
    <property type="entry name" value="NAD(P)-binding Rossmann-like Domain"/>
    <property type="match status" value="1"/>
</dbReference>
<keyword evidence="15" id="KW-1185">Reference proteome</keyword>
<evidence type="ECO:0000256" key="2">
    <source>
        <dbReference type="ARBA" id="ARBA00022679"/>
    </source>
</evidence>
<evidence type="ECO:0000256" key="7">
    <source>
        <dbReference type="ARBA" id="ARBA00063809"/>
    </source>
</evidence>
<dbReference type="GO" id="GO:0005829">
    <property type="term" value="C:cytosol"/>
    <property type="evidence" value="ECO:0007669"/>
    <property type="project" value="TreeGrafter"/>
</dbReference>
<dbReference type="CDD" id="cd00158">
    <property type="entry name" value="RHOD"/>
    <property type="match status" value="1"/>
</dbReference>
<dbReference type="Gene3D" id="3.40.250.10">
    <property type="entry name" value="Rhodanese-like domain"/>
    <property type="match status" value="1"/>
</dbReference>
<dbReference type="PANTHER" id="PTHR10953">
    <property type="entry name" value="UBIQUITIN-ACTIVATING ENZYME E1"/>
    <property type="match status" value="1"/>
</dbReference>
<dbReference type="CDD" id="cd00757">
    <property type="entry name" value="ThiF_MoeB_HesA_family"/>
    <property type="match status" value="1"/>
</dbReference>
<dbReference type="FunFam" id="3.40.50.720:FF:000033">
    <property type="entry name" value="Adenylyltransferase and sulfurtransferase MOCS3"/>
    <property type="match status" value="1"/>
</dbReference>
<keyword evidence="4" id="KW-0067">ATP-binding</keyword>
<dbReference type="NCBIfam" id="NF004281">
    <property type="entry name" value="PRK05690.1"/>
    <property type="match status" value="1"/>
</dbReference>
<evidence type="ECO:0000256" key="3">
    <source>
        <dbReference type="ARBA" id="ARBA00022741"/>
    </source>
</evidence>
<proteinExistence type="inferred from homology"/>
<dbReference type="InterPro" id="IPR036873">
    <property type="entry name" value="Rhodanese-like_dom_sf"/>
</dbReference>
<feature type="domain" description="Rhodanese" evidence="13">
    <location>
        <begin position="30"/>
        <end position="119"/>
    </location>
</feature>
<evidence type="ECO:0000256" key="10">
    <source>
        <dbReference type="ARBA" id="ARBA00075110"/>
    </source>
</evidence>
<dbReference type="GO" id="GO:0008641">
    <property type="term" value="F:ubiquitin-like modifier activating enzyme activity"/>
    <property type="evidence" value="ECO:0007669"/>
    <property type="project" value="InterPro"/>
</dbReference>
<evidence type="ECO:0000256" key="9">
    <source>
        <dbReference type="ARBA" id="ARBA00073635"/>
    </source>
</evidence>
<comment type="subunit">
    <text evidence="7">Homodimer. Forms a stable heterotetrameric complex of 2 MoeB and 2 MoaD during adenylation of MoaD.</text>
</comment>
<gene>
    <name evidence="14" type="ORF">SAMN05444354_13640</name>
</gene>
<comment type="function">
    <text evidence="6">Catalyzes the adenylation by ATP of the carboxyl group of the C-terminal glycine of sulfur carrier protein MoaD.</text>
</comment>
<protein>
    <recommendedName>
        <fullName evidence="9">Molybdopterin-synthase adenylyltransferase</fullName>
        <ecNumber evidence="8">2.7.7.80</ecNumber>
    </recommendedName>
    <alternativeName>
        <fullName evidence="12">MoaD protein adenylase</fullName>
    </alternativeName>
    <alternativeName>
        <fullName evidence="10">Molybdopterin-converting factor subunit 1 adenylase</fullName>
    </alternativeName>
    <alternativeName>
        <fullName evidence="11">Sulfur carrier protein MoaD adenylyltransferase</fullName>
    </alternativeName>
</protein>
<name>A0A1H8F8E1_STIAU</name>